<evidence type="ECO:0000256" key="5">
    <source>
        <dbReference type="ARBA" id="ARBA00022852"/>
    </source>
</evidence>
<dbReference type="Proteomes" id="UP001177744">
    <property type="component" value="Unassembled WGS sequence"/>
</dbReference>
<feature type="disulfide bond" evidence="8">
    <location>
        <begin position="38"/>
        <end position="53"/>
    </location>
</feature>
<comment type="caution">
    <text evidence="10">The sequence shown here is derived from an EMBL/GenBank/DDBJ whole genome shotgun (WGS) entry which is preliminary data.</text>
</comment>
<dbReference type="CDD" id="cd00112">
    <property type="entry name" value="LDLa"/>
    <property type="match status" value="1"/>
</dbReference>
<dbReference type="PROSITE" id="PS01209">
    <property type="entry name" value="LDLRA_1"/>
    <property type="match status" value="1"/>
</dbReference>
<keyword evidence="6" id="KW-0472">Membrane</keyword>
<keyword evidence="7 8" id="KW-1015">Disulfide bond</keyword>
<evidence type="ECO:0000256" key="1">
    <source>
        <dbReference type="ARBA" id="ARBA00004370"/>
    </source>
</evidence>
<dbReference type="InterPro" id="IPR020864">
    <property type="entry name" value="MACPF"/>
</dbReference>
<evidence type="ECO:0000313" key="11">
    <source>
        <dbReference type="Proteomes" id="UP001177744"/>
    </source>
</evidence>
<evidence type="ECO:0000256" key="4">
    <source>
        <dbReference type="ARBA" id="ARBA00022525"/>
    </source>
</evidence>
<evidence type="ECO:0000256" key="3">
    <source>
        <dbReference type="ARBA" id="ARBA00009214"/>
    </source>
</evidence>
<evidence type="ECO:0000256" key="7">
    <source>
        <dbReference type="ARBA" id="ARBA00023157"/>
    </source>
</evidence>
<dbReference type="InterPro" id="IPR020863">
    <property type="entry name" value="MACPF_CS"/>
</dbReference>
<dbReference type="GO" id="GO:0005579">
    <property type="term" value="C:membrane attack complex"/>
    <property type="evidence" value="ECO:0007669"/>
    <property type="project" value="TreeGrafter"/>
</dbReference>
<dbReference type="PROSITE" id="PS00279">
    <property type="entry name" value="MACPF_1"/>
    <property type="match status" value="1"/>
</dbReference>
<dbReference type="PROSITE" id="PS51412">
    <property type="entry name" value="MACPF_2"/>
    <property type="match status" value="1"/>
</dbReference>
<dbReference type="PANTHER" id="PTHR45742">
    <property type="entry name" value="COMPLEMENT COMPONENT C6"/>
    <property type="match status" value="1"/>
</dbReference>
<dbReference type="AlphaFoldDB" id="A0AA40LQ22"/>
<dbReference type="GO" id="GO:0031640">
    <property type="term" value="P:killing of cells of another organism"/>
    <property type="evidence" value="ECO:0007669"/>
    <property type="project" value="UniProtKB-KW"/>
</dbReference>
<dbReference type="InterPro" id="IPR023415">
    <property type="entry name" value="LDLR_class-A_CS"/>
</dbReference>
<dbReference type="Pfam" id="PF00057">
    <property type="entry name" value="Ldl_recept_a"/>
    <property type="match status" value="1"/>
</dbReference>
<dbReference type="InterPro" id="IPR002172">
    <property type="entry name" value="LDrepeatLR_classA_rpt"/>
</dbReference>
<proteinExistence type="inferred from homology"/>
<comment type="subcellular location">
    <subcellularLocation>
        <location evidence="1">Membrane</location>
    </subcellularLocation>
    <subcellularLocation>
        <location evidence="2">Secreted</location>
    </subcellularLocation>
</comment>
<reference evidence="10" key="1">
    <citation type="submission" date="2023-06" db="EMBL/GenBank/DDBJ databases">
        <title>Reference genome for the Northern bat (Eptesicus nilssonii), a most northern bat species.</title>
        <authorList>
            <person name="Laine V.N."/>
            <person name="Pulliainen A.T."/>
            <person name="Lilley T.M."/>
        </authorList>
    </citation>
    <scope>NUCLEOTIDE SEQUENCE</scope>
    <source>
        <strain evidence="10">BLF_Eptnil</strain>
        <tissue evidence="10">Kidney</tissue>
    </source>
</reference>
<dbReference type="PROSITE" id="PS50068">
    <property type="entry name" value="LDLRA_2"/>
    <property type="match status" value="1"/>
</dbReference>
<keyword evidence="4" id="KW-0964">Secreted</keyword>
<evidence type="ECO:0000256" key="8">
    <source>
        <dbReference type="PROSITE-ProRule" id="PRU00124"/>
    </source>
</evidence>
<keyword evidence="11" id="KW-1185">Reference proteome</keyword>
<protein>
    <recommendedName>
        <fullName evidence="9">MACPF domain-containing protein</fullName>
    </recommendedName>
</protein>
<comment type="similarity">
    <text evidence="3">Belongs to the complement C6/C7/C8/C9 family.</text>
</comment>
<gene>
    <name evidence="10" type="ORF">QTO34_018522</name>
</gene>
<dbReference type="PANTHER" id="PTHR45742:SF1">
    <property type="entry name" value="COMPLEMENT COMPONENT C8 ALPHA CHAIN"/>
    <property type="match status" value="1"/>
</dbReference>
<dbReference type="Pfam" id="PF01823">
    <property type="entry name" value="MACPF"/>
    <property type="match status" value="1"/>
</dbReference>
<evidence type="ECO:0000256" key="6">
    <source>
        <dbReference type="ARBA" id="ARBA00023136"/>
    </source>
</evidence>
<dbReference type="SUPFAM" id="SSF57424">
    <property type="entry name" value="LDL receptor-like module"/>
    <property type="match status" value="1"/>
</dbReference>
<feature type="domain" description="MACPF" evidence="9">
    <location>
        <begin position="1"/>
        <end position="205"/>
    </location>
</feature>
<evidence type="ECO:0000313" key="10">
    <source>
        <dbReference type="EMBL" id="KAK1339958.1"/>
    </source>
</evidence>
<name>A0AA40LQ22_CNENI</name>
<evidence type="ECO:0000259" key="9">
    <source>
        <dbReference type="PROSITE" id="PS51412"/>
    </source>
</evidence>
<organism evidence="10 11">
    <name type="scientific">Cnephaeus nilssonii</name>
    <name type="common">Northern bat</name>
    <name type="synonym">Eptesicus nilssonii</name>
    <dbReference type="NCBI Taxonomy" id="3371016"/>
    <lineage>
        <taxon>Eukaryota</taxon>
        <taxon>Metazoa</taxon>
        <taxon>Chordata</taxon>
        <taxon>Craniata</taxon>
        <taxon>Vertebrata</taxon>
        <taxon>Euteleostomi</taxon>
        <taxon>Mammalia</taxon>
        <taxon>Eutheria</taxon>
        <taxon>Laurasiatheria</taxon>
        <taxon>Chiroptera</taxon>
        <taxon>Yangochiroptera</taxon>
        <taxon>Vespertilionidae</taxon>
        <taxon>Cnephaeus</taxon>
    </lineage>
</organism>
<dbReference type="GO" id="GO:0006956">
    <property type="term" value="P:complement activation"/>
    <property type="evidence" value="ECO:0007669"/>
    <property type="project" value="TreeGrafter"/>
</dbReference>
<dbReference type="EMBL" id="JAULJE010000008">
    <property type="protein sequence ID" value="KAK1339958.1"/>
    <property type="molecule type" value="Genomic_DNA"/>
</dbReference>
<dbReference type="GO" id="GO:0005576">
    <property type="term" value="C:extracellular region"/>
    <property type="evidence" value="ECO:0007669"/>
    <property type="project" value="UniProtKB-SubCell"/>
</dbReference>
<comment type="caution">
    <text evidence="8">Lacks conserved residue(s) required for the propagation of feature annotation.</text>
</comment>
<evidence type="ECO:0000256" key="2">
    <source>
        <dbReference type="ARBA" id="ARBA00004613"/>
    </source>
</evidence>
<keyword evidence="5" id="KW-0204">Cytolysis</keyword>
<dbReference type="SMART" id="SM00192">
    <property type="entry name" value="LDLa"/>
    <property type="match status" value="1"/>
</dbReference>
<dbReference type="Gene3D" id="4.10.400.10">
    <property type="entry name" value="Low-density Lipoprotein Receptor"/>
    <property type="match status" value="1"/>
</dbReference>
<dbReference type="InterPro" id="IPR036055">
    <property type="entry name" value="LDL_receptor-like_sf"/>
</dbReference>
<sequence>MDLVTMDVGPEGEGGVWEALGASTVSLSGRCLKRHLVCNGDKDCSDSSDEENCDAVRVVEDECSLYEPIPGSERAASGYNILTRTEAQNVYDARYYGGQCETVYNGEWRELRYDSTCERLYYGDDEKYFRKPYNFLMYRFEMRRDNIMLDEGMLQSLMELPEKYNYGPYAKFINDYGTHYITSGSMGGIYEYFLVLNKENMEKNA</sequence>
<accession>A0AA40LQ22</accession>